<dbReference type="PRINTS" id="PR00001">
    <property type="entry name" value="GLABLOOD"/>
</dbReference>
<keyword evidence="12" id="KW-0865">Zymogen</keyword>
<comment type="caution">
    <text evidence="23">The sequence shown here is derived from an EMBL/GenBank/DDBJ whole genome shotgun (WGS) entry which is preliminary data.</text>
</comment>
<feature type="region of interest" description="Disordered" evidence="19">
    <location>
        <begin position="498"/>
        <end position="522"/>
    </location>
</feature>
<comment type="function">
    <text evidence="1">Anticoagulant plasma protein; it is a cofactor to activated protein C in the degradation of coagulation factors Va and VIIIa. It helps to prevent coagulation and stimulating fibrinolysis.</text>
</comment>
<dbReference type="EMBL" id="RJVU01021107">
    <property type="protein sequence ID" value="ROL50317.1"/>
    <property type="molecule type" value="Genomic_DNA"/>
</dbReference>
<dbReference type="InterPro" id="IPR035972">
    <property type="entry name" value="GLA-like_dom_SF"/>
</dbReference>
<keyword evidence="4" id="KW-0301">Gamma-carboxyglutamic acid</keyword>
<dbReference type="SMART" id="SM00282">
    <property type="entry name" value="LamG"/>
    <property type="match status" value="1"/>
</dbReference>
<dbReference type="PANTHER" id="PTHR24040:SF0">
    <property type="entry name" value="VITAMIN K-DEPENDENT PROTEIN S"/>
    <property type="match status" value="1"/>
</dbReference>
<evidence type="ECO:0000313" key="23">
    <source>
        <dbReference type="EMBL" id="ROL50317.1"/>
    </source>
</evidence>
<evidence type="ECO:0000256" key="10">
    <source>
        <dbReference type="ARBA" id="ARBA00022837"/>
    </source>
</evidence>
<keyword evidence="13 18" id="KW-1015">Disulfide bond</keyword>
<evidence type="ECO:0000256" key="11">
    <source>
        <dbReference type="ARBA" id="ARBA00023084"/>
    </source>
</evidence>
<keyword evidence="9" id="KW-0677">Repeat</keyword>
<dbReference type="Gene3D" id="2.10.25.10">
    <property type="entry name" value="Laminin"/>
    <property type="match status" value="1"/>
</dbReference>
<dbReference type="SMART" id="SM00069">
    <property type="entry name" value="GLA"/>
    <property type="match status" value="1"/>
</dbReference>
<comment type="caution">
    <text evidence="17">Lacks conserved residue(s) required for the propagation of feature annotation.</text>
</comment>
<dbReference type="InterPro" id="IPR018097">
    <property type="entry name" value="EGF_Ca-bd_CS"/>
</dbReference>
<dbReference type="PROSITE" id="PS00010">
    <property type="entry name" value="ASX_HYDROXYL"/>
    <property type="match status" value="1"/>
</dbReference>
<dbReference type="InterPro" id="IPR001791">
    <property type="entry name" value="Laminin_G"/>
</dbReference>
<keyword evidence="10" id="KW-0106">Calcium</keyword>
<evidence type="ECO:0000256" key="16">
    <source>
        <dbReference type="ARBA" id="ARBA00023281"/>
    </source>
</evidence>
<accession>A0A3N0YVU2</accession>
<gene>
    <name evidence="23" type="ORF">DPX16_4248</name>
</gene>
<keyword evidence="7" id="KW-0165">Cleavage on pair of basic residues</keyword>
<dbReference type="InterPro" id="IPR000742">
    <property type="entry name" value="EGF"/>
</dbReference>
<evidence type="ECO:0000259" key="20">
    <source>
        <dbReference type="PROSITE" id="PS50025"/>
    </source>
</evidence>
<evidence type="ECO:0000256" key="9">
    <source>
        <dbReference type="ARBA" id="ARBA00022737"/>
    </source>
</evidence>
<keyword evidence="15" id="KW-0379">Hydroxylation</keyword>
<dbReference type="PROSITE" id="PS50998">
    <property type="entry name" value="GLA_2"/>
    <property type="match status" value="1"/>
</dbReference>
<dbReference type="OrthoDB" id="4062651at2759"/>
<reference evidence="23 24" key="1">
    <citation type="submission" date="2018-10" db="EMBL/GenBank/DDBJ databases">
        <title>Genome assembly for a Yunnan-Guizhou Plateau 3E fish, Anabarilius grahami (Regan), and its evolutionary and genetic applications.</title>
        <authorList>
            <person name="Jiang W."/>
        </authorList>
    </citation>
    <scope>NUCLEOTIDE SEQUENCE [LARGE SCALE GENOMIC DNA]</scope>
    <source>
        <strain evidence="23">AG-KIZ</strain>
        <tissue evidence="23">Muscle</tissue>
    </source>
</reference>
<dbReference type="Pfam" id="PF00054">
    <property type="entry name" value="Laminin_G_1"/>
    <property type="match status" value="1"/>
</dbReference>
<evidence type="ECO:0000313" key="24">
    <source>
        <dbReference type="Proteomes" id="UP000281406"/>
    </source>
</evidence>
<dbReference type="Gene3D" id="4.10.740.10">
    <property type="entry name" value="Coagulation Factor IX"/>
    <property type="match status" value="1"/>
</dbReference>
<comment type="subcellular location">
    <subcellularLocation>
        <location evidence="2">Secreted</location>
    </subcellularLocation>
</comment>
<dbReference type="PROSITE" id="PS50025">
    <property type="entry name" value="LAM_G_DOMAIN"/>
    <property type="match status" value="1"/>
</dbReference>
<keyword evidence="11" id="KW-0094">Blood coagulation</keyword>
<keyword evidence="8" id="KW-0356">Hemostasis</keyword>
<dbReference type="SMART" id="SM00179">
    <property type="entry name" value="EGF_CA"/>
    <property type="match status" value="2"/>
</dbReference>
<evidence type="ECO:0000259" key="22">
    <source>
        <dbReference type="PROSITE" id="PS50998"/>
    </source>
</evidence>
<evidence type="ECO:0000256" key="2">
    <source>
        <dbReference type="ARBA" id="ARBA00004613"/>
    </source>
</evidence>
<dbReference type="FunFam" id="2.60.120.200:FF:000077">
    <property type="entry name" value="vitamin K-dependent protein S"/>
    <property type="match status" value="1"/>
</dbReference>
<sequence length="522" mass="57937">MTKQSIFSCALRPVLSQNKASQFLQRHRRANTLFEESKKGNLERECIEELCNKEEAREIFENNLETILMSVKTQNSLRDATKCVTTSPGASCAAVRRASTHTTTSTAWVSITAQVTGHSVCVEPSKCVNALGSFECRCPLGYQYNRTSRECVDLDECEQNVCDGECVNTIGSFSCHCDGRKGVKLAEDGHVCEKIPQCLDLYVYKHEEMLYLGEQFSGLPVIYLRFRLQADTRDKCLEFKDEKLILHECFGVVITTGKHLSHRFAAEFDFRTFDPEGVILYAESSPDSWFMLGLRSGRIEVQFKNEHSVKMTSGGKAINDGQWHVISVEELMGSVSVKISKEAVMSINSPERLFTPVNDKLETKVYIAGLPNRNESLIKPASSLVFQDLQVFVDGVSVATLQSLMLCYPDRMVVEMRASADGLHIAANSSSVTYSDSETLSEALAKLDRAMQGHVDTYIGGLPDLPLSITPISAFYHGCLEIRVDGRQLDFDEAVSKDNSIKSHSCPPVSAPDTPSAKSQLQ</sequence>
<dbReference type="GO" id="GO:0005496">
    <property type="term" value="F:steroid binding"/>
    <property type="evidence" value="ECO:0007669"/>
    <property type="project" value="UniProtKB-KW"/>
</dbReference>
<evidence type="ECO:0000256" key="18">
    <source>
        <dbReference type="PROSITE-ProRule" id="PRU00122"/>
    </source>
</evidence>
<dbReference type="CDD" id="cd00110">
    <property type="entry name" value="LamG"/>
    <property type="match status" value="1"/>
</dbReference>
<evidence type="ECO:0000256" key="8">
    <source>
        <dbReference type="ARBA" id="ARBA00022696"/>
    </source>
</evidence>
<dbReference type="Proteomes" id="UP000281406">
    <property type="component" value="Unassembled WGS sequence"/>
</dbReference>
<evidence type="ECO:0000256" key="13">
    <source>
        <dbReference type="ARBA" id="ARBA00023157"/>
    </source>
</evidence>
<dbReference type="InterPro" id="IPR051145">
    <property type="entry name" value="GAS-SHBG-PROS"/>
</dbReference>
<feature type="domain" description="EGF-like" evidence="21">
    <location>
        <begin position="153"/>
        <end position="193"/>
    </location>
</feature>
<dbReference type="InterPro" id="IPR013320">
    <property type="entry name" value="ConA-like_dom_sf"/>
</dbReference>
<dbReference type="FunFam" id="2.10.25.10:FF:000119">
    <property type="entry name" value="vitamin K-dependent protein S"/>
    <property type="match status" value="1"/>
</dbReference>
<dbReference type="FunFam" id="4.10.740.10:FF:000001">
    <property type="entry name" value="vitamin K-dependent protein S"/>
    <property type="match status" value="1"/>
</dbReference>
<dbReference type="Gene3D" id="2.60.120.200">
    <property type="match status" value="2"/>
</dbReference>
<keyword evidence="24" id="KW-1185">Reference proteome</keyword>
<dbReference type="InterPro" id="IPR000152">
    <property type="entry name" value="EGF-type_Asp/Asn_hydroxyl_site"/>
</dbReference>
<dbReference type="SUPFAM" id="SSF57630">
    <property type="entry name" value="GLA-domain"/>
    <property type="match status" value="1"/>
</dbReference>
<dbReference type="Pfam" id="PF07645">
    <property type="entry name" value="EGF_CA"/>
    <property type="match status" value="2"/>
</dbReference>
<dbReference type="GO" id="GO:0005576">
    <property type="term" value="C:extracellular region"/>
    <property type="evidence" value="ECO:0007669"/>
    <property type="project" value="UniProtKB-SubCell"/>
</dbReference>
<name>A0A3N0YVU2_ANAGA</name>
<evidence type="ECO:0000256" key="7">
    <source>
        <dbReference type="ARBA" id="ARBA00022685"/>
    </source>
</evidence>
<keyword evidence="6 17" id="KW-0245">EGF-like domain</keyword>
<evidence type="ECO:0000256" key="1">
    <source>
        <dbReference type="ARBA" id="ARBA00002240"/>
    </source>
</evidence>
<dbReference type="PROSITE" id="PS01187">
    <property type="entry name" value="EGF_CA"/>
    <property type="match status" value="1"/>
</dbReference>
<feature type="disulfide bond" evidence="18">
    <location>
        <begin position="479"/>
        <end position="506"/>
    </location>
</feature>
<evidence type="ECO:0000259" key="21">
    <source>
        <dbReference type="PROSITE" id="PS50026"/>
    </source>
</evidence>
<dbReference type="InterPro" id="IPR009030">
    <property type="entry name" value="Growth_fac_rcpt_cys_sf"/>
</dbReference>
<feature type="domain" description="Gla" evidence="22">
    <location>
        <begin position="29"/>
        <end position="75"/>
    </location>
</feature>
<dbReference type="SMART" id="SM00181">
    <property type="entry name" value="EGF"/>
    <property type="match status" value="2"/>
</dbReference>
<dbReference type="CDD" id="cd00054">
    <property type="entry name" value="EGF_CA"/>
    <property type="match status" value="1"/>
</dbReference>
<keyword evidence="16" id="KW-0280">Fibrinolysis</keyword>
<proteinExistence type="predicted"/>
<keyword evidence="14" id="KW-0325">Glycoprotein</keyword>
<evidence type="ECO:0000256" key="17">
    <source>
        <dbReference type="PROSITE-ProRule" id="PRU00076"/>
    </source>
</evidence>
<evidence type="ECO:0000256" key="12">
    <source>
        <dbReference type="ARBA" id="ARBA00023145"/>
    </source>
</evidence>
<dbReference type="SUPFAM" id="SSF57184">
    <property type="entry name" value="Growth factor receptor domain"/>
    <property type="match status" value="1"/>
</dbReference>
<evidence type="ECO:0000256" key="5">
    <source>
        <dbReference type="ARBA" id="ARBA00022525"/>
    </source>
</evidence>
<evidence type="ECO:0000256" key="4">
    <source>
        <dbReference type="ARBA" id="ARBA00022479"/>
    </source>
</evidence>
<dbReference type="PROSITE" id="PS50026">
    <property type="entry name" value="EGF_3"/>
    <property type="match status" value="1"/>
</dbReference>
<dbReference type="InterPro" id="IPR000294">
    <property type="entry name" value="GLA_domain"/>
</dbReference>
<feature type="domain" description="Laminin G" evidence="20">
    <location>
        <begin position="241"/>
        <end position="506"/>
    </location>
</feature>
<keyword evidence="5" id="KW-0964">Secreted</keyword>
<evidence type="ECO:0000256" key="3">
    <source>
        <dbReference type="ARBA" id="ARBA00017875"/>
    </source>
</evidence>
<dbReference type="SUPFAM" id="SSF49899">
    <property type="entry name" value="Concanavalin A-like lectins/glucanases"/>
    <property type="match status" value="2"/>
</dbReference>
<dbReference type="Pfam" id="PF00594">
    <property type="entry name" value="Gla"/>
    <property type="match status" value="1"/>
</dbReference>
<dbReference type="PANTHER" id="PTHR24040">
    <property type="entry name" value="LAMININ G-LIKE DOMAIN-CONTAINING PROTEIN"/>
    <property type="match status" value="1"/>
</dbReference>
<dbReference type="GO" id="GO:0005509">
    <property type="term" value="F:calcium ion binding"/>
    <property type="evidence" value="ECO:0007669"/>
    <property type="project" value="InterPro"/>
</dbReference>
<evidence type="ECO:0000256" key="19">
    <source>
        <dbReference type="SAM" id="MobiDB-lite"/>
    </source>
</evidence>
<evidence type="ECO:0000256" key="15">
    <source>
        <dbReference type="ARBA" id="ARBA00023278"/>
    </source>
</evidence>
<dbReference type="AlphaFoldDB" id="A0A3N0YVU2"/>
<dbReference type="InterPro" id="IPR001881">
    <property type="entry name" value="EGF-like_Ca-bd_dom"/>
</dbReference>
<evidence type="ECO:0000256" key="6">
    <source>
        <dbReference type="ARBA" id="ARBA00022536"/>
    </source>
</evidence>
<organism evidence="23 24">
    <name type="scientific">Anabarilius grahami</name>
    <name type="common">Kanglang fish</name>
    <name type="synonym">Barilius grahami</name>
    <dbReference type="NCBI Taxonomy" id="495550"/>
    <lineage>
        <taxon>Eukaryota</taxon>
        <taxon>Metazoa</taxon>
        <taxon>Chordata</taxon>
        <taxon>Craniata</taxon>
        <taxon>Vertebrata</taxon>
        <taxon>Euteleostomi</taxon>
        <taxon>Actinopterygii</taxon>
        <taxon>Neopterygii</taxon>
        <taxon>Teleostei</taxon>
        <taxon>Ostariophysi</taxon>
        <taxon>Cypriniformes</taxon>
        <taxon>Xenocyprididae</taxon>
        <taxon>Xenocypridinae</taxon>
        <taxon>Xenocypridinae incertae sedis</taxon>
        <taxon>Anabarilius</taxon>
    </lineage>
</organism>
<evidence type="ECO:0000256" key="14">
    <source>
        <dbReference type="ARBA" id="ARBA00023180"/>
    </source>
</evidence>
<dbReference type="InterPro" id="IPR017857">
    <property type="entry name" value="Coagulation_fac-like_Gla_dom"/>
</dbReference>
<dbReference type="InterPro" id="IPR049883">
    <property type="entry name" value="NOTCH1_EGF-like"/>
</dbReference>
<dbReference type="CDD" id="cd00053">
    <property type="entry name" value="EGF"/>
    <property type="match status" value="1"/>
</dbReference>
<protein>
    <recommendedName>
        <fullName evidence="3">Vitamin K-dependent protein S</fullName>
    </recommendedName>
</protein>